<sequence length="340" mass="40192">MIIPNCMIHSSLGYAIKDISTIQLQHQVIRLYNQLQNKGLLEWKIYLKDLKIKYNLIASTLAIMYDNNLTCQSNMKRKIIGGQLPITQVLNPDLLFKDRLNYYLQYHNIYFLSQIMAADKICESRSKRKIANNRCLLFINKEKTINVKAQSIQDMYILDSLVFEYITMIENRIKYNTTNSQEASVRNTVKGQSSLTIYTDESFKRYSDTSIRMVKAHDSDDHSNIVDKLAKETYSKECLVIDPKLLVYNGSIYWNHKPIERNITLMVKDIKETQYIEQFLTLNRNRYFILLSDLESFDWSLTFRYIKDKFDDTFAFDSRFNFFKIKLHAKELPTQDNLCK</sequence>
<dbReference type="EMBL" id="BLAL01000011">
    <property type="protein sequence ID" value="GES74163.1"/>
    <property type="molecule type" value="Genomic_DNA"/>
</dbReference>
<comment type="caution">
    <text evidence="1">The sequence shown here is derived from an EMBL/GenBank/DDBJ whole genome shotgun (WGS) entry which is preliminary data.</text>
</comment>
<dbReference type="AlphaFoldDB" id="A0A8H3QC02"/>
<evidence type="ECO:0000313" key="2">
    <source>
        <dbReference type="Proteomes" id="UP000615446"/>
    </source>
</evidence>
<accession>A0A8H3QC02</accession>
<proteinExistence type="predicted"/>
<protein>
    <submittedName>
        <fullName evidence="1">Uncharacterized protein</fullName>
    </submittedName>
</protein>
<organism evidence="1 2">
    <name type="scientific">Rhizophagus clarus</name>
    <dbReference type="NCBI Taxonomy" id="94130"/>
    <lineage>
        <taxon>Eukaryota</taxon>
        <taxon>Fungi</taxon>
        <taxon>Fungi incertae sedis</taxon>
        <taxon>Mucoromycota</taxon>
        <taxon>Glomeromycotina</taxon>
        <taxon>Glomeromycetes</taxon>
        <taxon>Glomerales</taxon>
        <taxon>Glomeraceae</taxon>
        <taxon>Rhizophagus</taxon>
    </lineage>
</organism>
<reference evidence="1" key="1">
    <citation type="submission" date="2019-10" db="EMBL/GenBank/DDBJ databases">
        <title>Conservation and host-specific expression of non-tandemly repeated heterogenous ribosome RNA gene in arbuscular mycorrhizal fungi.</title>
        <authorList>
            <person name="Maeda T."/>
            <person name="Kobayashi Y."/>
            <person name="Nakagawa T."/>
            <person name="Ezawa T."/>
            <person name="Yamaguchi K."/>
            <person name="Bino T."/>
            <person name="Nishimoto Y."/>
            <person name="Shigenobu S."/>
            <person name="Kawaguchi M."/>
        </authorList>
    </citation>
    <scope>NUCLEOTIDE SEQUENCE</scope>
    <source>
        <strain evidence="1">HR1</strain>
    </source>
</reference>
<evidence type="ECO:0000313" key="1">
    <source>
        <dbReference type="EMBL" id="GES74163.1"/>
    </source>
</evidence>
<dbReference type="Proteomes" id="UP000615446">
    <property type="component" value="Unassembled WGS sequence"/>
</dbReference>
<gene>
    <name evidence="1" type="ORF">RCL2_000165800</name>
</gene>
<name>A0A8H3QC02_9GLOM</name>
<dbReference type="OrthoDB" id="2360896at2759"/>